<dbReference type="GO" id="GO:0006617">
    <property type="term" value="P:SRP-dependent cotranslational protein targeting to membrane, signal sequence recognition"/>
    <property type="evidence" value="ECO:0007669"/>
    <property type="project" value="TreeGrafter"/>
</dbReference>
<evidence type="ECO:0000256" key="3">
    <source>
        <dbReference type="ARBA" id="ARBA00023135"/>
    </source>
</evidence>
<proteinExistence type="predicted"/>
<dbReference type="InterPro" id="IPR036521">
    <property type="entry name" value="SRP19-like_sf"/>
</dbReference>
<accession>A0A1W0E9J4</accession>
<dbReference type="GO" id="GO:0008312">
    <property type="term" value="F:7S RNA binding"/>
    <property type="evidence" value="ECO:0007669"/>
    <property type="project" value="InterPro"/>
</dbReference>
<keyword evidence="6" id="KW-1185">Reference proteome</keyword>
<dbReference type="PANTHER" id="PTHR17453">
    <property type="entry name" value="SIGNAL RECOGNITION PARTICLE 19 KD PROTEIN"/>
    <property type="match status" value="1"/>
</dbReference>
<comment type="caution">
    <text evidence="5">The sequence shown here is derived from an EMBL/GenBank/DDBJ whole genome shotgun (WGS) entry which is preliminary data.</text>
</comment>
<evidence type="ECO:0000256" key="2">
    <source>
        <dbReference type="ARBA" id="ARBA00022490"/>
    </source>
</evidence>
<dbReference type="Gene3D" id="3.30.56.30">
    <property type="entry name" value="Signal recognition particle, SRP19-like subunit"/>
    <property type="match status" value="1"/>
</dbReference>
<dbReference type="STRING" id="646526.A0A1W0E9J4"/>
<gene>
    <name evidence="5" type="primary">SEC65</name>
    <name evidence="5" type="ORF">EHP00_421</name>
</gene>
<dbReference type="SUPFAM" id="SSF69695">
    <property type="entry name" value="SRP19"/>
    <property type="match status" value="1"/>
</dbReference>
<keyword evidence="4" id="KW-0687">Ribonucleoprotein</keyword>
<dbReference type="InterPro" id="IPR002778">
    <property type="entry name" value="Signal_recog_particle_SRP19"/>
</dbReference>
<keyword evidence="3" id="KW-0733">Signal recognition particle</keyword>
<dbReference type="GO" id="GO:0005786">
    <property type="term" value="C:signal recognition particle, endoplasmic reticulum targeting"/>
    <property type="evidence" value="ECO:0007669"/>
    <property type="project" value="UniProtKB-KW"/>
</dbReference>
<dbReference type="Pfam" id="PF01922">
    <property type="entry name" value="SRP19"/>
    <property type="match status" value="1"/>
</dbReference>
<dbReference type="OrthoDB" id="2190947at2759"/>
<evidence type="ECO:0000256" key="4">
    <source>
        <dbReference type="ARBA" id="ARBA00023274"/>
    </source>
</evidence>
<reference evidence="5 6" key="1">
    <citation type="journal article" date="2017" name="Environ. Microbiol.">
        <title>Decay of the glycolytic pathway and adaptation to intranuclear parasitism within Enterocytozoonidae microsporidia.</title>
        <authorList>
            <person name="Wiredu Boakye D."/>
            <person name="Jaroenlak P."/>
            <person name="Prachumwat A."/>
            <person name="Williams T.A."/>
            <person name="Bateman K.S."/>
            <person name="Itsathitphaisarn O."/>
            <person name="Sritunyalucksana K."/>
            <person name="Paszkiewicz K.H."/>
            <person name="Moore K.A."/>
            <person name="Stentiford G.D."/>
            <person name="Williams B.A."/>
        </authorList>
    </citation>
    <scope>NUCLEOTIDE SEQUENCE [LARGE SCALE GENOMIC DNA]</scope>
    <source>
        <strain evidence="5 6">TH1</strain>
    </source>
</reference>
<protein>
    <submittedName>
        <fullName evidence="5">SEC65</fullName>
    </submittedName>
</protein>
<evidence type="ECO:0000313" key="6">
    <source>
        <dbReference type="Proteomes" id="UP000192758"/>
    </source>
</evidence>
<dbReference type="PANTHER" id="PTHR17453:SF0">
    <property type="entry name" value="SIGNAL RECOGNITION PARTICLE 19 KDA PROTEIN"/>
    <property type="match status" value="1"/>
</dbReference>
<comment type="subcellular location">
    <subcellularLocation>
        <location evidence="1">Cytoplasm</location>
    </subcellularLocation>
</comment>
<evidence type="ECO:0000313" key="5">
    <source>
        <dbReference type="EMBL" id="OQS55882.1"/>
    </source>
</evidence>
<keyword evidence="2" id="KW-0963">Cytoplasm</keyword>
<evidence type="ECO:0000256" key="1">
    <source>
        <dbReference type="ARBA" id="ARBA00004496"/>
    </source>
</evidence>
<organism evidence="5 6">
    <name type="scientific">Ecytonucleospora hepatopenaei</name>
    <dbReference type="NCBI Taxonomy" id="646526"/>
    <lineage>
        <taxon>Eukaryota</taxon>
        <taxon>Fungi</taxon>
        <taxon>Fungi incertae sedis</taxon>
        <taxon>Microsporidia</taxon>
        <taxon>Enterocytozoonidae</taxon>
        <taxon>Ecytonucleospora</taxon>
    </lineage>
</organism>
<dbReference type="Proteomes" id="UP000192758">
    <property type="component" value="Unassembled WGS sequence"/>
</dbReference>
<name>A0A1W0E9J4_9MICR</name>
<dbReference type="VEuPathDB" id="MicrosporidiaDB:EHP00_421"/>
<sequence>MCANINDFIGNAFMVYPIYFDLSKKKSEGRKFNKNLCIKMPKAQEIKRAIENCKVEFSFEANKKHPKDQDKVLGRFILKLNSNLSRREILKQIGDFLVTNRLQKAASENKVQNTLGLVRKKKNKKK</sequence>
<dbReference type="AlphaFoldDB" id="A0A1W0E9J4"/>
<dbReference type="EMBL" id="MNPJ01000001">
    <property type="protein sequence ID" value="OQS55882.1"/>
    <property type="molecule type" value="Genomic_DNA"/>
</dbReference>